<sequence>MAERSPLMFMTIISFFCFCHCYDLFCLLVMPYMRPSVSHFCRMSRDSQDICRGRQTPTVCKGYHSESDGARLFLDHDGHYHNVAELQFQQDLQRAMEASSLESNTGRTILEGLWEQPTKIQCHNAFG</sequence>
<accession>A0A0C9YW38</accession>
<gene>
    <name evidence="2" type="ORF">PISMIDRAFT_464699</name>
</gene>
<reference evidence="3" key="2">
    <citation type="submission" date="2015-01" db="EMBL/GenBank/DDBJ databases">
        <title>Evolutionary Origins and Diversification of the Mycorrhizal Mutualists.</title>
        <authorList>
            <consortium name="DOE Joint Genome Institute"/>
            <consortium name="Mycorrhizal Genomics Consortium"/>
            <person name="Kohler A."/>
            <person name="Kuo A."/>
            <person name="Nagy L.G."/>
            <person name="Floudas D."/>
            <person name="Copeland A."/>
            <person name="Barry K.W."/>
            <person name="Cichocki N."/>
            <person name="Veneault-Fourrey C."/>
            <person name="LaButti K."/>
            <person name="Lindquist E.A."/>
            <person name="Lipzen A."/>
            <person name="Lundell T."/>
            <person name="Morin E."/>
            <person name="Murat C."/>
            <person name="Riley R."/>
            <person name="Ohm R."/>
            <person name="Sun H."/>
            <person name="Tunlid A."/>
            <person name="Henrissat B."/>
            <person name="Grigoriev I.V."/>
            <person name="Hibbett D.S."/>
            <person name="Martin F."/>
        </authorList>
    </citation>
    <scope>NUCLEOTIDE SEQUENCE [LARGE SCALE GENOMIC DNA]</scope>
    <source>
        <strain evidence="3">441</strain>
    </source>
</reference>
<reference evidence="2 3" key="1">
    <citation type="submission" date="2014-04" db="EMBL/GenBank/DDBJ databases">
        <authorList>
            <consortium name="DOE Joint Genome Institute"/>
            <person name="Kuo A."/>
            <person name="Kohler A."/>
            <person name="Costa M.D."/>
            <person name="Nagy L.G."/>
            <person name="Floudas D."/>
            <person name="Copeland A."/>
            <person name="Barry K.W."/>
            <person name="Cichocki N."/>
            <person name="Veneault-Fourrey C."/>
            <person name="LaButti K."/>
            <person name="Lindquist E.A."/>
            <person name="Lipzen A."/>
            <person name="Lundell T."/>
            <person name="Morin E."/>
            <person name="Murat C."/>
            <person name="Sun H."/>
            <person name="Tunlid A."/>
            <person name="Henrissat B."/>
            <person name="Grigoriev I.V."/>
            <person name="Hibbett D.S."/>
            <person name="Martin F."/>
            <person name="Nordberg H.P."/>
            <person name="Cantor M.N."/>
            <person name="Hua S.X."/>
        </authorList>
    </citation>
    <scope>NUCLEOTIDE SEQUENCE [LARGE SCALE GENOMIC DNA]</scope>
    <source>
        <strain evidence="2 3">441</strain>
    </source>
</reference>
<keyword evidence="1" id="KW-1133">Transmembrane helix</keyword>
<evidence type="ECO:0000256" key="1">
    <source>
        <dbReference type="SAM" id="Phobius"/>
    </source>
</evidence>
<evidence type="ECO:0000313" key="2">
    <source>
        <dbReference type="EMBL" id="KIK12098.1"/>
    </source>
</evidence>
<organism evidence="2 3">
    <name type="scientific">Pisolithus microcarpus 441</name>
    <dbReference type="NCBI Taxonomy" id="765257"/>
    <lineage>
        <taxon>Eukaryota</taxon>
        <taxon>Fungi</taxon>
        <taxon>Dikarya</taxon>
        <taxon>Basidiomycota</taxon>
        <taxon>Agaricomycotina</taxon>
        <taxon>Agaricomycetes</taxon>
        <taxon>Agaricomycetidae</taxon>
        <taxon>Boletales</taxon>
        <taxon>Sclerodermatineae</taxon>
        <taxon>Pisolithaceae</taxon>
        <taxon>Pisolithus</taxon>
    </lineage>
</organism>
<feature type="transmembrane region" description="Helical" evidence="1">
    <location>
        <begin position="7"/>
        <end position="33"/>
    </location>
</feature>
<name>A0A0C9YW38_9AGAM</name>
<keyword evidence="1" id="KW-0472">Membrane</keyword>
<keyword evidence="3" id="KW-1185">Reference proteome</keyword>
<keyword evidence="1" id="KW-0812">Transmembrane</keyword>
<proteinExistence type="predicted"/>
<dbReference type="Proteomes" id="UP000054018">
    <property type="component" value="Unassembled WGS sequence"/>
</dbReference>
<dbReference type="EMBL" id="KN834117">
    <property type="protein sequence ID" value="KIK12098.1"/>
    <property type="molecule type" value="Genomic_DNA"/>
</dbReference>
<dbReference type="AlphaFoldDB" id="A0A0C9YW38"/>
<dbReference type="HOGENOM" id="CLU_1971395_0_0_1"/>
<evidence type="ECO:0000313" key="3">
    <source>
        <dbReference type="Proteomes" id="UP000054018"/>
    </source>
</evidence>
<protein>
    <submittedName>
        <fullName evidence="2">Uncharacterized protein</fullName>
    </submittedName>
</protein>